<accession>A0A2P6TE19</accession>
<evidence type="ECO:0000313" key="2">
    <source>
        <dbReference type="EMBL" id="PRW20896.1"/>
    </source>
</evidence>
<gene>
    <name evidence="2" type="ORF">C2E21_8630</name>
</gene>
<organism evidence="2 3">
    <name type="scientific">Chlorella sorokiniana</name>
    <name type="common">Freshwater green alga</name>
    <dbReference type="NCBI Taxonomy" id="3076"/>
    <lineage>
        <taxon>Eukaryota</taxon>
        <taxon>Viridiplantae</taxon>
        <taxon>Chlorophyta</taxon>
        <taxon>core chlorophytes</taxon>
        <taxon>Trebouxiophyceae</taxon>
        <taxon>Chlorellales</taxon>
        <taxon>Chlorellaceae</taxon>
        <taxon>Chlorella clade</taxon>
        <taxon>Chlorella</taxon>
    </lineage>
</organism>
<protein>
    <submittedName>
        <fullName evidence="2">Glycine cleavage system T</fullName>
    </submittedName>
</protein>
<dbReference type="OrthoDB" id="10367001at2759"/>
<dbReference type="EMBL" id="LHPG02000021">
    <property type="protein sequence ID" value="PRW20896.1"/>
    <property type="molecule type" value="Genomic_DNA"/>
</dbReference>
<keyword evidence="3" id="KW-1185">Reference proteome</keyword>
<dbReference type="Proteomes" id="UP000239899">
    <property type="component" value="Unassembled WGS sequence"/>
</dbReference>
<keyword evidence="1" id="KW-0732">Signal</keyword>
<evidence type="ECO:0000256" key="1">
    <source>
        <dbReference type="SAM" id="SignalP"/>
    </source>
</evidence>
<name>A0A2P6TE19_CHLSO</name>
<reference evidence="2 3" key="1">
    <citation type="journal article" date="2018" name="Plant J.">
        <title>Genome sequences of Chlorella sorokiniana UTEX 1602 and Micractinium conductrix SAG 241.80: implications to maltose excretion by a green alga.</title>
        <authorList>
            <person name="Arriola M.B."/>
            <person name="Velmurugan N."/>
            <person name="Zhang Y."/>
            <person name="Plunkett M.H."/>
            <person name="Hondzo H."/>
            <person name="Barney B.M."/>
        </authorList>
    </citation>
    <scope>NUCLEOTIDE SEQUENCE [LARGE SCALE GENOMIC DNA]</scope>
    <source>
        <strain evidence="3">UTEX 1602</strain>
    </source>
</reference>
<feature type="signal peptide" evidence="1">
    <location>
        <begin position="1"/>
        <end position="24"/>
    </location>
</feature>
<proteinExistence type="predicted"/>
<evidence type="ECO:0000313" key="3">
    <source>
        <dbReference type="Proteomes" id="UP000239899"/>
    </source>
</evidence>
<feature type="chain" id="PRO_5015121231" evidence="1">
    <location>
        <begin position="25"/>
        <end position="134"/>
    </location>
</feature>
<comment type="caution">
    <text evidence="2">The sequence shown here is derived from an EMBL/GenBank/DDBJ whole genome shotgun (WGS) entry which is preliminary data.</text>
</comment>
<sequence length="134" mass="14255">MESYTRVAALAALLLLLCAGTARAMETACDDGMDADIGTDLKKATNPAAASVRWATPFTSAAISSTSLNQVFRKKNCKLVSYTVKKLCVPKSGKPGSFRVKVNITSTCGTMFVKYRITVQGSSSSVEMWGRSAS</sequence>
<dbReference type="AlphaFoldDB" id="A0A2P6TE19"/>